<gene>
    <name evidence="1" type="ORF">GCM10022255_044630</name>
</gene>
<reference evidence="2" key="1">
    <citation type="journal article" date="2019" name="Int. J. Syst. Evol. Microbiol.">
        <title>The Global Catalogue of Microorganisms (GCM) 10K type strain sequencing project: providing services to taxonomists for standard genome sequencing and annotation.</title>
        <authorList>
            <consortium name="The Broad Institute Genomics Platform"/>
            <consortium name="The Broad Institute Genome Sequencing Center for Infectious Disease"/>
            <person name="Wu L."/>
            <person name="Ma J."/>
        </authorList>
    </citation>
    <scope>NUCLEOTIDE SEQUENCE [LARGE SCALE GENOMIC DNA]</scope>
    <source>
        <strain evidence="2">JCM 17441</strain>
    </source>
</reference>
<dbReference type="EMBL" id="BAABAT010000011">
    <property type="protein sequence ID" value="GAA4251550.1"/>
    <property type="molecule type" value="Genomic_DNA"/>
</dbReference>
<dbReference type="Proteomes" id="UP001500620">
    <property type="component" value="Unassembled WGS sequence"/>
</dbReference>
<evidence type="ECO:0008006" key="3">
    <source>
        <dbReference type="Google" id="ProtNLM"/>
    </source>
</evidence>
<evidence type="ECO:0000313" key="2">
    <source>
        <dbReference type="Proteomes" id="UP001500620"/>
    </source>
</evidence>
<sequence length="93" mass="10085">MLIENVTRHVQEEEDEWYPKVREGLGRNQLQELGAGDARRWWILDANLAAARPAWPAAGPDGAAALPTTSARGGLRLHAGVSGISGRFSRLPT</sequence>
<name>A0ABP8DAV5_9ACTN</name>
<accession>A0ABP8DAV5</accession>
<protein>
    <recommendedName>
        <fullName evidence="3">Hemerythrin HHE cation binding domain-containing protein</fullName>
    </recommendedName>
</protein>
<keyword evidence="2" id="KW-1185">Reference proteome</keyword>
<comment type="caution">
    <text evidence="1">The sequence shown here is derived from an EMBL/GenBank/DDBJ whole genome shotgun (WGS) entry which is preliminary data.</text>
</comment>
<organism evidence="1 2">
    <name type="scientific">Dactylosporangium darangshiense</name>
    <dbReference type="NCBI Taxonomy" id="579108"/>
    <lineage>
        <taxon>Bacteria</taxon>
        <taxon>Bacillati</taxon>
        <taxon>Actinomycetota</taxon>
        <taxon>Actinomycetes</taxon>
        <taxon>Micromonosporales</taxon>
        <taxon>Micromonosporaceae</taxon>
        <taxon>Dactylosporangium</taxon>
    </lineage>
</organism>
<evidence type="ECO:0000313" key="1">
    <source>
        <dbReference type="EMBL" id="GAA4251550.1"/>
    </source>
</evidence>
<proteinExistence type="predicted"/>